<keyword evidence="3" id="KW-1185">Reference proteome</keyword>
<sequence>MAMELPPDDMEVDLNRVFNKSDRAMKIIRHNARQYNSMGVRRFLYYRVYSVRDVLKIQEREERDVVLIAPITMPGTLQMRIQEVADHLGMTLVVFPSWRRFDRRMKKLYRSTPFSRRYWNSCMAAIGKMKKRWAKIRNSERRNYLRHEFPPQSTDMMVQYARELARSYINSNDEEIRFRTVSSWRELSKIADSTFFEIGDDGSSLDKKVLEVPDAVPQNEFNKIAVIGPIFLFAGVLRKIQNRPGAGAGAASEL</sequence>
<dbReference type="Proteomes" id="UP001457282">
    <property type="component" value="Unassembled WGS sequence"/>
</dbReference>
<name>A0AAW1VX96_RUBAR</name>
<evidence type="ECO:0000313" key="1">
    <source>
        <dbReference type="EMBL" id="KAK9911646.1"/>
    </source>
</evidence>
<reference evidence="1 3" key="1">
    <citation type="journal article" date="2023" name="G3 (Bethesda)">
        <title>A chromosome-length genome assembly and annotation of blackberry (Rubus argutus, cv. 'Hillquist').</title>
        <authorList>
            <person name="Bruna T."/>
            <person name="Aryal R."/>
            <person name="Dudchenko O."/>
            <person name="Sargent D.J."/>
            <person name="Mead D."/>
            <person name="Buti M."/>
            <person name="Cavallini A."/>
            <person name="Hytonen T."/>
            <person name="Andres J."/>
            <person name="Pham M."/>
            <person name="Weisz D."/>
            <person name="Mascagni F."/>
            <person name="Usai G."/>
            <person name="Natali L."/>
            <person name="Bassil N."/>
            <person name="Fernandez G.E."/>
            <person name="Lomsadze A."/>
            <person name="Armour M."/>
            <person name="Olukolu B."/>
            <person name="Poorten T."/>
            <person name="Britton C."/>
            <person name="Davik J."/>
            <person name="Ashrafi H."/>
            <person name="Aiden E.L."/>
            <person name="Borodovsky M."/>
            <person name="Worthington M."/>
        </authorList>
    </citation>
    <scope>NUCLEOTIDE SEQUENCE [LARGE SCALE GENOMIC DNA]</scope>
    <source>
        <strain evidence="1">PI 553951</strain>
    </source>
</reference>
<proteinExistence type="predicted"/>
<dbReference type="AlphaFoldDB" id="A0AAW1VX96"/>
<dbReference type="EMBL" id="JBEDUW010000007">
    <property type="protein sequence ID" value="KAK9911665.1"/>
    <property type="molecule type" value="Genomic_DNA"/>
</dbReference>
<evidence type="ECO:0000313" key="3">
    <source>
        <dbReference type="Proteomes" id="UP001457282"/>
    </source>
</evidence>
<gene>
    <name evidence="1" type="ORF">M0R45_035542</name>
    <name evidence="2" type="ORF">M0R45_035561</name>
</gene>
<comment type="caution">
    <text evidence="1">The sequence shown here is derived from an EMBL/GenBank/DDBJ whole genome shotgun (WGS) entry which is preliminary data.</text>
</comment>
<evidence type="ECO:0000313" key="2">
    <source>
        <dbReference type="EMBL" id="KAK9911665.1"/>
    </source>
</evidence>
<organism evidence="1 3">
    <name type="scientific">Rubus argutus</name>
    <name type="common">Southern blackberry</name>
    <dbReference type="NCBI Taxonomy" id="59490"/>
    <lineage>
        <taxon>Eukaryota</taxon>
        <taxon>Viridiplantae</taxon>
        <taxon>Streptophyta</taxon>
        <taxon>Embryophyta</taxon>
        <taxon>Tracheophyta</taxon>
        <taxon>Spermatophyta</taxon>
        <taxon>Magnoliopsida</taxon>
        <taxon>eudicotyledons</taxon>
        <taxon>Gunneridae</taxon>
        <taxon>Pentapetalae</taxon>
        <taxon>rosids</taxon>
        <taxon>fabids</taxon>
        <taxon>Rosales</taxon>
        <taxon>Rosaceae</taxon>
        <taxon>Rosoideae</taxon>
        <taxon>Rosoideae incertae sedis</taxon>
        <taxon>Rubus</taxon>
    </lineage>
</organism>
<dbReference type="EMBL" id="JBEDUW010000007">
    <property type="protein sequence ID" value="KAK9911646.1"/>
    <property type="molecule type" value="Genomic_DNA"/>
</dbReference>
<accession>A0AAW1VX96</accession>
<protein>
    <submittedName>
        <fullName evidence="1">Uncharacterized protein</fullName>
    </submittedName>
</protein>